<dbReference type="Proteomes" id="UP000002038">
    <property type="component" value="Unassembled WGS sequence"/>
</dbReference>
<organism evidence="2 3">
    <name type="scientific">Blastomyces gilchristii (strain SLH14081)</name>
    <name type="common">Blastomyces dermatitidis</name>
    <dbReference type="NCBI Taxonomy" id="559298"/>
    <lineage>
        <taxon>Eukaryota</taxon>
        <taxon>Fungi</taxon>
        <taxon>Dikarya</taxon>
        <taxon>Ascomycota</taxon>
        <taxon>Pezizomycotina</taxon>
        <taxon>Eurotiomycetes</taxon>
        <taxon>Eurotiomycetidae</taxon>
        <taxon>Onygenales</taxon>
        <taxon>Ajellomycetaceae</taxon>
        <taxon>Blastomyces</taxon>
    </lineage>
</organism>
<name>A0A179UDR8_BLAGS</name>
<dbReference type="AlphaFoldDB" id="A0A179UDR8"/>
<feature type="compositionally biased region" description="Polar residues" evidence="1">
    <location>
        <begin position="752"/>
        <end position="773"/>
    </location>
</feature>
<dbReference type="VEuPathDB" id="FungiDB:BDBG_02396"/>
<feature type="compositionally biased region" description="Basic and acidic residues" evidence="1">
    <location>
        <begin position="352"/>
        <end position="368"/>
    </location>
</feature>
<feature type="region of interest" description="Disordered" evidence="1">
    <location>
        <begin position="168"/>
        <end position="187"/>
    </location>
</feature>
<feature type="compositionally biased region" description="Basic residues" evidence="1">
    <location>
        <begin position="119"/>
        <end position="131"/>
    </location>
</feature>
<evidence type="ECO:0000313" key="3">
    <source>
        <dbReference type="Proteomes" id="UP000002038"/>
    </source>
</evidence>
<dbReference type="RefSeq" id="XP_002627725.2">
    <property type="nucleotide sequence ID" value="XM_002627679.2"/>
</dbReference>
<feature type="compositionally biased region" description="Polar residues" evidence="1">
    <location>
        <begin position="438"/>
        <end position="451"/>
    </location>
</feature>
<dbReference type="OrthoDB" id="4526763at2759"/>
<feature type="compositionally biased region" description="Polar residues" evidence="1">
    <location>
        <begin position="411"/>
        <end position="420"/>
    </location>
</feature>
<accession>A0A179UDR8</accession>
<feature type="compositionally biased region" description="Polar residues" evidence="1">
    <location>
        <begin position="826"/>
        <end position="838"/>
    </location>
</feature>
<evidence type="ECO:0000313" key="2">
    <source>
        <dbReference type="EMBL" id="OAT06114.1"/>
    </source>
</evidence>
<dbReference type="KEGG" id="bgh:BDBG_02396"/>
<reference evidence="3" key="1">
    <citation type="journal article" date="2015" name="PLoS Genet.">
        <title>The dynamic genome and transcriptome of the human fungal pathogen Blastomyces and close relative Emmonsia.</title>
        <authorList>
            <person name="Munoz J.F."/>
            <person name="Gauthier G.M."/>
            <person name="Desjardins C.A."/>
            <person name="Gallo J.E."/>
            <person name="Holder J."/>
            <person name="Sullivan T.D."/>
            <person name="Marty A.J."/>
            <person name="Carmen J.C."/>
            <person name="Chen Z."/>
            <person name="Ding L."/>
            <person name="Gujja S."/>
            <person name="Magrini V."/>
            <person name="Misas E."/>
            <person name="Mitreva M."/>
            <person name="Priest M."/>
            <person name="Saif S."/>
            <person name="Whiston E.A."/>
            <person name="Young S."/>
            <person name="Zeng Q."/>
            <person name="Goldman W.E."/>
            <person name="Mardis E.R."/>
            <person name="Taylor J.W."/>
            <person name="McEwen J.G."/>
            <person name="Clay O.K."/>
            <person name="Klein B.S."/>
            <person name="Cuomo C.A."/>
        </authorList>
    </citation>
    <scope>NUCLEOTIDE SEQUENCE [LARGE SCALE GENOMIC DNA]</scope>
    <source>
        <strain evidence="3">SLH14081</strain>
    </source>
</reference>
<sequence length="838" mass="92494">MEAETSIWHLPPFKSWQHQIIPFASSMGMKKSNPETPISGKDTCSRGDIEPFAIIEAPEFPLHLNKPQDPSRWKPLIEGAGLNITPEPAILVPDPSPTKTLHDSDGDTPTSETLGGSLSRRRRHGEYHHRPPVWNIRPLDEDISVSSSIKVELDSDILDSLNGLKMDSTSFHSQTSSSNTSYNLIPQPNISPNAIISDSLLEEQLNTTASTWSREPFIIAMAGTDVEDSNGSDGDQRNPAIGFADSRPDEPPPDYSRLSPRSRITPWPASYSTQSTDEEPPHMDTFASSEPGSGILHVSDSVGPSSTSGGIHARSHEKESNDRGGEKESGHFHLSKCPSLSPVIEQPQDENSPPRELEGGLGPYERETVCSVTPTTVEQPRDVPAPLYQPYRKHGHSEQNESAPPVWEAQPNETGNQQLGQPEEENESSENIETSSTPARIQPSQGANSPAGTPETGVAGPSQLLPPYQQQRIEYKHLSTFRDIRCLQPNRFIGYPLLPKRKFGWAIEAGSRVICVCDTVADWEYNDVFPMRLGDAYIVLKMYGDFWASCLKLTLDDQTWSAYPIYERHRDRTKSTYICPDKNVQFLPLCALTLDANFGDYLARHPRNGGPCYSPATGQEVVPPERTFSHPRSLRYQSVVVPKKILRQAKYPNMPRDTAAIRAHDFVAMDIGHVCESKPSDLLNVDPDYTHITPVDNILRFKTRIEKKISRLSLREASAKVQESSAAIGGHLRRKFHSDPGSSGIRRFFTNRGASSTDTPTGPSESDSHQTTEGVGDTADQTEAVGGNPDQATEETADSLRATAEGNPNDGTERTPQPTTTNPQQRDQITTTVNEVKR</sequence>
<feature type="compositionally biased region" description="Basic and acidic residues" evidence="1">
    <location>
        <begin position="314"/>
        <end position="331"/>
    </location>
</feature>
<keyword evidence="3" id="KW-1185">Reference proteome</keyword>
<feature type="compositionally biased region" description="Low complexity" evidence="1">
    <location>
        <begin position="815"/>
        <end position="825"/>
    </location>
</feature>
<dbReference type="EMBL" id="GG657450">
    <property type="protein sequence ID" value="OAT06114.1"/>
    <property type="molecule type" value="Genomic_DNA"/>
</dbReference>
<gene>
    <name evidence="2" type="ORF">BDBG_02396</name>
</gene>
<evidence type="ECO:0000256" key="1">
    <source>
        <dbReference type="SAM" id="MobiDB-lite"/>
    </source>
</evidence>
<feature type="region of interest" description="Disordered" evidence="1">
    <location>
        <begin position="225"/>
        <end position="464"/>
    </location>
</feature>
<feature type="region of interest" description="Disordered" evidence="1">
    <location>
        <begin position="732"/>
        <end position="838"/>
    </location>
</feature>
<dbReference type="GeneID" id="8506954"/>
<proteinExistence type="predicted"/>
<feature type="region of interest" description="Disordered" evidence="1">
    <location>
        <begin position="94"/>
        <end position="132"/>
    </location>
</feature>
<protein>
    <submittedName>
        <fullName evidence="2">Uncharacterized protein</fullName>
    </submittedName>
</protein>
<feature type="compositionally biased region" description="Low complexity" evidence="1">
    <location>
        <begin position="168"/>
        <end position="181"/>
    </location>
</feature>